<keyword evidence="7" id="KW-0732">Signal</keyword>
<evidence type="ECO:0000259" key="8">
    <source>
        <dbReference type="PROSITE" id="PS50035"/>
    </source>
</evidence>
<evidence type="ECO:0000256" key="7">
    <source>
        <dbReference type="SAM" id="SignalP"/>
    </source>
</evidence>
<accession>A0A1W9KQ13</accession>
<keyword evidence="4" id="KW-0378">Hydrolase</keyword>
<evidence type="ECO:0000313" key="10">
    <source>
        <dbReference type="Proteomes" id="UP000192505"/>
    </source>
</evidence>
<gene>
    <name evidence="9" type="ORF">BWK72_18065</name>
</gene>
<dbReference type="AlphaFoldDB" id="A0A1W9KQ13"/>
<comment type="caution">
    <text evidence="9">The sequence shown here is derived from an EMBL/GenBank/DDBJ whole genome shotgun (WGS) entry which is preliminary data.</text>
</comment>
<keyword evidence="9" id="KW-0540">Nuclease</keyword>
<protein>
    <recommendedName>
        <fullName evidence="3">phospholipase D</fullName>
        <ecNumber evidence="3">3.1.4.4</ecNumber>
    </recommendedName>
</protein>
<dbReference type="EMBL" id="MTEI01000019">
    <property type="protein sequence ID" value="OQW86279.1"/>
    <property type="molecule type" value="Genomic_DNA"/>
</dbReference>
<keyword evidence="9" id="KW-0255">Endonuclease</keyword>
<dbReference type="GO" id="GO:0016891">
    <property type="term" value="F:RNA endonuclease activity producing 5'-phosphomonoesters, hydrolytic mechanism"/>
    <property type="evidence" value="ECO:0007669"/>
    <property type="project" value="TreeGrafter"/>
</dbReference>
<name>A0A1W9KQ13_9BURK</name>
<dbReference type="SUPFAM" id="SSF56024">
    <property type="entry name" value="Phospholipase D/nuclease"/>
    <property type="match status" value="1"/>
</dbReference>
<dbReference type="PROSITE" id="PS50035">
    <property type="entry name" value="PLD"/>
    <property type="match status" value="1"/>
</dbReference>
<keyword evidence="5" id="KW-0442">Lipid degradation</keyword>
<dbReference type="InterPro" id="IPR025202">
    <property type="entry name" value="PLD-like_dom"/>
</dbReference>
<evidence type="ECO:0000256" key="2">
    <source>
        <dbReference type="ARBA" id="ARBA00008664"/>
    </source>
</evidence>
<evidence type="ECO:0000313" key="9">
    <source>
        <dbReference type="EMBL" id="OQW86279.1"/>
    </source>
</evidence>
<dbReference type="Pfam" id="PF13091">
    <property type="entry name" value="PLDc_2"/>
    <property type="match status" value="1"/>
</dbReference>
<keyword evidence="6" id="KW-0443">Lipid metabolism</keyword>
<dbReference type="Gene3D" id="3.30.870.10">
    <property type="entry name" value="Endonuclease Chain A"/>
    <property type="match status" value="1"/>
</dbReference>
<evidence type="ECO:0000256" key="6">
    <source>
        <dbReference type="ARBA" id="ARBA00023098"/>
    </source>
</evidence>
<dbReference type="PANTHER" id="PTHR43856">
    <property type="entry name" value="CARDIOLIPIN HYDROLASE"/>
    <property type="match status" value="1"/>
</dbReference>
<evidence type="ECO:0000256" key="4">
    <source>
        <dbReference type="ARBA" id="ARBA00022801"/>
    </source>
</evidence>
<evidence type="ECO:0000256" key="5">
    <source>
        <dbReference type="ARBA" id="ARBA00022963"/>
    </source>
</evidence>
<feature type="chain" id="PRO_5013207491" description="phospholipase D" evidence="7">
    <location>
        <begin position="27"/>
        <end position="186"/>
    </location>
</feature>
<reference evidence="9 10" key="1">
    <citation type="submission" date="2017-01" db="EMBL/GenBank/DDBJ databases">
        <title>Novel large sulfur bacteria in the metagenomes of groundwater-fed chemosynthetic microbial mats in the Lake Huron basin.</title>
        <authorList>
            <person name="Sharrar A.M."/>
            <person name="Flood B.E."/>
            <person name="Bailey J.V."/>
            <person name="Jones D.S."/>
            <person name="Biddanda B."/>
            <person name="Ruberg S.A."/>
            <person name="Marcus D.N."/>
            <person name="Dick G.J."/>
        </authorList>
    </citation>
    <scope>NUCLEOTIDE SEQUENCE [LARGE SCALE GENOMIC DNA]</scope>
    <source>
        <strain evidence="9">A7</strain>
    </source>
</reference>
<feature type="signal peptide" evidence="7">
    <location>
        <begin position="1"/>
        <end position="26"/>
    </location>
</feature>
<dbReference type="EC" id="3.1.4.4" evidence="3"/>
<comment type="catalytic activity">
    <reaction evidence="1">
        <text>a 1,2-diacyl-sn-glycero-3-phosphocholine + H2O = a 1,2-diacyl-sn-glycero-3-phosphate + choline + H(+)</text>
        <dbReference type="Rhea" id="RHEA:14445"/>
        <dbReference type="ChEBI" id="CHEBI:15354"/>
        <dbReference type="ChEBI" id="CHEBI:15377"/>
        <dbReference type="ChEBI" id="CHEBI:15378"/>
        <dbReference type="ChEBI" id="CHEBI:57643"/>
        <dbReference type="ChEBI" id="CHEBI:58608"/>
        <dbReference type="EC" id="3.1.4.4"/>
    </reaction>
</comment>
<evidence type="ECO:0000256" key="3">
    <source>
        <dbReference type="ARBA" id="ARBA00012027"/>
    </source>
</evidence>
<comment type="similarity">
    <text evidence="2">Belongs to the phospholipase D family.</text>
</comment>
<dbReference type="InterPro" id="IPR001736">
    <property type="entry name" value="PLipase_D/transphosphatidylase"/>
</dbReference>
<dbReference type="CDD" id="cd09170">
    <property type="entry name" value="PLDc_Nuc"/>
    <property type="match status" value="1"/>
</dbReference>
<dbReference type="GO" id="GO:0006793">
    <property type="term" value="P:phosphorus metabolic process"/>
    <property type="evidence" value="ECO:0007669"/>
    <property type="project" value="UniProtKB-ARBA"/>
</dbReference>
<evidence type="ECO:0000256" key="1">
    <source>
        <dbReference type="ARBA" id="ARBA00000798"/>
    </source>
</evidence>
<dbReference type="Proteomes" id="UP000192505">
    <property type="component" value="Unassembled WGS sequence"/>
</dbReference>
<feature type="domain" description="PLD phosphodiesterase" evidence="8">
    <location>
        <begin position="120"/>
        <end position="147"/>
    </location>
</feature>
<dbReference type="PANTHER" id="PTHR43856:SF1">
    <property type="entry name" value="MITOCHONDRIAL CARDIOLIPIN HYDROLASE"/>
    <property type="match status" value="1"/>
</dbReference>
<dbReference type="GO" id="GO:0016042">
    <property type="term" value="P:lipid catabolic process"/>
    <property type="evidence" value="ECO:0007669"/>
    <property type="project" value="UniProtKB-KW"/>
</dbReference>
<dbReference type="GO" id="GO:0004630">
    <property type="term" value="F:phospholipase D activity"/>
    <property type="evidence" value="ECO:0007669"/>
    <property type="project" value="UniProtKB-EC"/>
</dbReference>
<organism evidence="9 10">
    <name type="scientific">Rhodoferax ferrireducens</name>
    <dbReference type="NCBI Taxonomy" id="192843"/>
    <lineage>
        <taxon>Bacteria</taxon>
        <taxon>Pseudomonadati</taxon>
        <taxon>Pseudomonadota</taxon>
        <taxon>Betaproteobacteria</taxon>
        <taxon>Burkholderiales</taxon>
        <taxon>Comamonadaceae</taxon>
        <taxon>Rhodoferax</taxon>
    </lineage>
</organism>
<sequence length="186" mass="19562">MKTSKVAAAICLGLALCGLSAGASSAGTDAGIEVGFSPDGSGEALVLRSISSARQSIRLAAYSFTAAPVARALVDAKKRGVDVAVVVDYKNNLAEDRSGKARAVLNLLVNAGIPTRTVSAFPMQHSKYAVIDGAHVQTGSYNYSAAAARYNSENVLVVLNRPDLARQYLDNWQRVYNAGQAYTSTY</sequence>
<proteinExistence type="inferred from homology"/>
<dbReference type="InterPro" id="IPR051406">
    <property type="entry name" value="PLD_domain"/>
</dbReference>